<dbReference type="PANTHER" id="PTHR48047:SF229">
    <property type="entry name" value="UDP-GLYCOSYLTRANSFERASE 73C3-RELATED"/>
    <property type="match status" value="1"/>
</dbReference>
<comment type="caution">
    <text evidence="8">The sequence shown here is derived from an EMBL/GenBank/DDBJ whole genome shotgun (WGS) entry which is preliminary data.</text>
</comment>
<dbReference type="CDD" id="cd03784">
    <property type="entry name" value="GT1_Gtf-like"/>
    <property type="match status" value="1"/>
</dbReference>
<dbReference type="FunFam" id="3.40.50.2000:FF:000047">
    <property type="entry name" value="Glycosyltransferase"/>
    <property type="match status" value="1"/>
</dbReference>
<keyword evidence="3 4" id="KW-0808">Transferase</keyword>
<dbReference type="AlphaFoldDB" id="A0AAV5M944"/>
<dbReference type="Pfam" id="PF26168">
    <property type="entry name" value="Glyco_transf_N"/>
    <property type="match status" value="1"/>
</dbReference>
<feature type="coiled-coil region" evidence="6">
    <location>
        <begin position="427"/>
        <end position="461"/>
    </location>
</feature>
<dbReference type="EMBL" id="BPVZ01000206">
    <property type="protein sequence ID" value="GKV46360.1"/>
    <property type="molecule type" value="Genomic_DNA"/>
</dbReference>
<dbReference type="FunFam" id="3.40.50.2000:FF:000071">
    <property type="entry name" value="Glycosyltransferase"/>
    <property type="match status" value="1"/>
</dbReference>
<dbReference type="Pfam" id="PF00201">
    <property type="entry name" value="UDPGT"/>
    <property type="match status" value="1"/>
</dbReference>
<name>A0AAV5M944_9ROSI</name>
<gene>
    <name evidence="8" type="ORF">SLEP1_g53345</name>
</gene>
<dbReference type="PANTHER" id="PTHR48047">
    <property type="entry name" value="GLYCOSYLTRANSFERASE"/>
    <property type="match status" value="1"/>
</dbReference>
<evidence type="ECO:0000256" key="2">
    <source>
        <dbReference type="ARBA" id="ARBA00022676"/>
    </source>
</evidence>
<organism evidence="8 9">
    <name type="scientific">Rubroshorea leprosula</name>
    <dbReference type="NCBI Taxonomy" id="152421"/>
    <lineage>
        <taxon>Eukaryota</taxon>
        <taxon>Viridiplantae</taxon>
        <taxon>Streptophyta</taxon>
        <taxon>Embryophyta</taxon>
        <taxon>Tracheophyta</taxon>
        <taxon>Spermatophyta</taxon>
        <taxon>Magnoliopsida</taxon>
        <taxon>eudicotyledons</taxon>
        <taxon>Gunneridae</taxon>
        <taxon>Pentapetalae</taxon>
        <taxon>rosids</taxon>
        <taxon>malvids</taxon>
        <taxon>Malvales</taxon>
        <taxon>Dipterocarpaceae</taxon>
        <taxon>Rubroshorea</taxon>
    </lineage>
</organism>
<evidence type="ECO:0000256" key="5">
    <source>
        <dbReference type="RuleBase" id="RU362057"/>
    </source>
</evidence>
<dbReference type="InterPro" id="IPR035595">
    <property type="entry name" value="UDP_glycos_trans_CS"/>
</dbReference>
<accession>A0AAV5M944</accession>
<evidence type="ECO:0000256" key="1">
    <source>
        <dbReference type="ARBA" id="ARBA00009995"/>
    </source>
</evidence>
<feature type="domain" description="Glycosyltransferase N-terminal" evidence="7">
    <location>
        <begin position="7"/>
        <end position="245"/>
    </location>
</feature>
<reference evidence="8 9" key="1">
    <citation type="journal article" date="2021" name="Commun. Biol.">
        <title>The genome of Shorea leprosula (Dipterocarpaceae) highlights the ecological relevance of drought in aseasonal tropical rainforests.</title>
        <authorList>
            <person name="Ng K.K.S."/>
            <person name="Kobayashi M.J."/>
            <person name="Fawcett J.A."/>
            <person name="Hatakeyama M."/>
            <person name="Paape T."/>
            <person name="Ng C.H."/>
            <person name="Ang C.C."/>
            <person name="Tnah L.H."/>
            <person name="Lee C.T."/>
            <person name="Nishiyama T."/>
            <person name="Sese J."/>
            <person name="O'Brien M.J."/>
            <person name="Copetti D."/>
            <person name="Mohd Noor M.I."/>
            <person name="Ong R.C."/>
            <person name="Putra M."/>
            <person name="Sireger I.Z."/>
            <person name="Indrioko S."/>
            <person name="Kosugi Y."/>
            <person name="Izuno A."/>
            <person name="Isagi Y."/>
            <person name="Lee S.L."/>
            <person name="Shimizu K.K."/>
        </authorList>
    </citation>
    <scope>NUCLEOTIDE SEQUENCE [LARGE SCALE GENOMIC DNA]</scope>
    <source>
        <strain evidence="8">214</strain>
    </source>
</reference>
<evidence type="ECO:0000256" key="3">
    <source>
        <dbReference type="ARBA" id="ARBA00022679"/>
    </source>
</evidence>
<dbReference type="SUPFAM" id="SSF53756">
    <property type="entry name" value="UDP-Glycosyltransferase/glycogen phosphorylase"/>
    <property type="match status" value="1"/>
</dbReference>
<keyword evidence="6" id="KW-0175">Coiled coil</keyword>
<dbReference type="Proteomes" id="UP001054252">
    <property type="component" value="Unassembled WGS sequence"/>
</dbReference>
<proteinExistence type="inferred from homology"/>
<sequence>MGSLSEQLHFVLFPFMSQGHLIPMTDIARLLAQQGVIITIVTTPVNAARVKPILSHAIQSGLPIHLAEIPFPCVETGIPEGCETTDKLFSIESYCNFFRAINMQPEPVEKLFEELRPRPCCIISDFCLYYTRKIATKFQIPRISFHGFCGFSLVCDLILRFSDVRENKASESEHFTVPGLPEKFEFTKAQMPIVTGEWKEFDELMSETDLAAYGEIVNTFEELESAYVEEYRKRRGGKVWCVGPVSLSHRDTLHKSQRGGKAAIDKEECLKWLDSQEKGSVVYVCLGSICNLISSQLIELGLGIEASNRPFIWVLRESDKLKDLHKWIEEEGFEERIKGRGLVIRGWAPQLLILSHPAVGGFLTHCGWNSALEGICSGLPLITWPLFGDQFCNEKLVVQIAKTGVRSGVEQPMVIGQEEEIGVLVKKEDVKNAIEQLMDGGKEAEERRKRARELAQMAKKAIEVGGSSHRHITQLIQDIMQQSLVKDLRST</sequence>
<protein>
    <recommendedName>
        <fullName evidence="5">Glycosyltransferase</fullName>
        <ecNumber evidence="5">2.4.1.-</ecNumber>
    </recommendedName>
</protein>
<evidence type="ECO:0000313" key="8">
    <source>
        <dbReference type="EMBL" id="GKV46360.1"/>
    </source>
</evidence>
<evidence type="ECO:0000256" key="6">
    <source>
        <dbReference type="SAM" id="Coils"/>
    </source>
</evidence>
<comment type="similarity">
    <text evidence="1 4">Belongs to the UDP-glycosyltransferase family.</text>
</comment>
<dbReference type="GO" id="GO:0035251">
    <property type="term" value="F:UDP-glucosyltransferase activity"/>
    <property type="evidence" value="ECO:0007669"/>
    <property type="project" value="TreeGrafter"/>
</dbReference>
<dbReference type="EC" id="2.4.1.-" evidence="5"/>
<dbReference type="Gene3D" id="3.40.50.2000">
    <property type="entry name" value="Glycogen Phosphorylase B"/>
    <property type="match status" value="2"/>
</dbReference>
<dbReference type="InterPro" id="IPR002213">
    <property type="entry name" value="UDP_glucos_trans"/>
</dbReference>
<evidence type="ECO:0000256" key="4">
    <source>
        <dbReference type="RuleBase" id="RU003718"/>
    </source>
</evidence>
<evidence type="ECO:0000259" key="7">
    <source>
        <dbReference type="Pfam" id="PF26168"/>
    </source>
</evidence>
<keyword evidence="2 4" id="KW-0328">Glycosyltransferase</keyword>
<dbReference type="PROSITE" id="PS00375">
    <property type="entry name" value="UDPGT"/>
    <property type="match status" value="1"/>
</dbReference>
<evidence type="ECO:0000313" key="9">
    <source>
        <dbReference type="Proteomes" id="UP001054252"/>
    </source>
</evidence>
<keyword evidence="9" id="KW-1185">Reference proteome</keyword>
<dbReference type="InterPro" id="IPR058980">
    <property type="entry name" value="Glyco_transf_N"/>
</dbReference>